<evidence type="ECO:0000256" key="1">
    <source>
        <dbReference type="ARBA" id="ARBA00006484"/>
    </source>
</evidence>
<sequence length="228" mass="24699">MANYLVIGGGSGFGKAIAKDLLSNHNVWATYHTTQLDFTPTHMQRLNVLDEELTMELPQVLDGLVYAVGNIPLGGFHRSSPEDFLKDYSLQVLGAIKVLQRALPALKRSENPSVVLFSSVAGKKGYGFHSVVSTHKAALEGLVRSLAAEFAPRIRFNCIAPGLSETPLASRLLDSPEKKEKMAQRNPMKRIGSSKDASSLCRFLLSEEASWITGQCIALDGGESTLGI</sequence>
<dbReference type="PRINTS" id="PR00081">
    <property type="entry name" value="GDHRDH"/>
</dbReference>
<keyword evidence="2" id="KW-0560">Oxidoreductase</keyword>
<dbReference type="Gene3D" id="3.40.50.720">
    <property type="entry name" value="NAD(P)-binding Rossmann-like Domain"/>
    <property type="match status" value="1"/>
</dbReference>
<gene>
    <name evidence="3" type="ORF">IC612_00360</name>
</gene>
<dbReference type="PANTHER" id="PTHR43477:SF1">
    <property type="entry name" value="DIHYDROANTICAPSIN 7-DEHYDROGENASE"/>
    <property type="match status" value="1"/>
</dbReference>
<proteinExistence type="inferred from homology"/>
<accession>A0A930YTU1</accession>
<dbReference type="GO" id="GO:0016491">
    <property type="term" value="F:oxidoreductase activity"/>
    <property type="evidence" value="ECO:0007669"/>
    <property type="project" value="UniProtKB-KW"/>
</dbReference>
<dbReference type="Pfam" id="PF13561">
    <property type="entry name" value="adh_short_C2"/>
    <property type="match status" value="1"/>
</dbReference>
<comment type="similarity">
    <text evidence="1">Belongs to the short-chain dehydrogenases/reductases (SDR) family.</text>
</comment>
<keyword evidence="4" id="KW-1185">Reference proteome</keyword>
<organism evidence="3 4">
    <name type="scientific">Planobacterium oryzisoli</name>
    <dbReference type="NCBI Taxonomy" id="2771435"/>
    <lineage>
        <taxon>Bacteria</taxon>
        <taxon>Pseudomonadati</taxon>
        <taxon>Bacteroidota</taxon>
        <taxon>Flavobacteriia</taxon>
        <taxon>Flavobacteriales</taxon>
        <taxon>Weeksellaceae</taxon>
        <taxon>Chryseobacterium group</taxon>
        <taxon>Chryseobacterium</taxon>
    </lineage>
</organism>
<evidence type="ECO:0000313" key="4">
    <source>
        <dbReference type="Proteomes" id="UP000694480"/>
    </source>
</evidence>
<evidence type="ECO:0000313" key="3">
    <source>
        <dbReference type="EMBL" id="MBF5026249.1"/>
    </source>
</evidence>
<dbReference type="InterPro" id="IPR036291">
    <property type="entry name" value="NAD(P)-bd_dom_sf"/>
</dbReference>
<dbReference type="InterPro" id="IPR002347">
    <property type="entry name" value="SDR_fam"/>
</dbReference>
<dbReference type="SUPFAM" id="SSF51735">
    <property type="entry name" value="NAD(P)-binding Rossmann-fold domains"/>
    <property type="match status" value="1"/>
</dbReference>
<dbReference type="CDD" id="cd05233">
    <property type="entry name" value="SDR_c"/>
    <property type="match status" value="1"/>
</dbReference>
<dbReference type="AlphaFoldDB" id="A0A930YTU1"/>
<dbReference type="InterPro" id="IPR051122">
    <property type="entry name" value="SDR_DHRS6-like"/>
</dbReference>
<dbReference type="RefSeq" id="WP_194738184.1">
    <property type="nucleotide sequence ID" value="NZ_JADKYY010000001.1"/>
</dbReference>
<evidence type="ECO:0000256" key="2">
    <source>
        <dbReference type="ARBA" id="ARBA00023002"/>
    </source>
</evidence>
<name>A0A930YTU1_9FLAO</name>
<reference evidence="3" key="1">
    <citation type="submission" date="2020-11" db="EMBL/GenBank/DDBJ databases">
        <title>Genome seq and assembly of Planobacterium sp.</title>
        <authorList>
            <person name="Chhetri G."/>
        </authorList>
    </citation>
    <scope>NUCLEOTIDE SEQUENCE</scope>
    <source>
        <strain evidence="3">GCR5</strain>
    </source>
</reference>
<dbReference type="PANTHER" id="PTHR43477">
    <property type="entry name" value="DIHYDROANTICAPSIN 7-DEHYDROGENASE"/>
    <property type="match status" value="1"/>
</dbReference>
<dbReference type="Proteomes" id="UP000694480">
    <property type="component" value="Unassembled WGS sequence"/>
</dbReference>
<protein>
    <submittedName>
        <fullName evidence="3">SDR family oxidoreductase</fullName>
    </submittedName>
</protein>
<dbReference type="EMBL" id="JADKYY010000001">
    <property type="protein sequence ID" value="MBF5026249.1"/>
    <property type="molecule type" value="Genomic_DNA"/>
</dbReference>
<comment type="caution">
    <text evidence="3">The sequence shown here is derived from an EMBL/GenBank/DDBJ whole genome shotgun (WGS) entry which is preliminary data.</text>
</comment>